<dbReference type="PROSITE" id="PS51746">
    <property type="entry name" value="PPM_2"/>
    <property type="match status" value="1"/>
</dbReference>
<keyword evidence="10" id="KW-1185">Reference proteome</keyword>
<dbReference type="CDD" id="cd00143">
    <property type="entry name" value="PP2Cc"/>
    <property type="match status" value="1"/>
</dbReference>
<evidence type="ECO:0000256" key="6">
    <source>
        <dbReference type="RuleBase" id="RU003465"/>
    </source>
</evidence>
<comment type="caution">
    <text evidence="9">The sequence shown here is derived from an EMBL/GenBank/DDBJ whole genome shotgun (WGS) entry which is preliminary data.</text>
</comment>
<dbReference type="InterPro" id="IPR001932">
    <property type="entry name" value="PPM-type_phosphatase-like_dom"/>
</dbReference>
<dbReference type="Pfam" id="PF00481">
    <property type="entry name" value="PP2C"/>
    <property type="match status" value="1"/>
</dbReference>
<evidence type="ECO:0000256" key="4">
    <source>
        <dbReference type="ARBA" id="ARBA00022912"/>
    </source>
</evidence>
<name>A0AAD1XD33_EUPCR</name>
<feature type="region of interest" description="Disordered" evidence="7">
    <location>
        <begin position="162"/>
        <end position="196"/>
    </location>
</feature>
<evidence type="ECO:0000256" key="1">
    <source>
        <dbReference type="ARBA" id="ARBA00004170"/>
    </source>
</evidence>
<dbReference type="AlphaFoldDB" id="A0AAD1XD33"/>
<evidence type="ECO:0000256" key="2">
    <source>
        <dbReference type="ARBA" id="ARBA00022723"/>
    </source>
</evidence>
<dbReference type="Proteomes" id="UP001295684">
    <property type="component" value="Unassembled WGS sequence"/>
</dbReference>
<feature type="region of interest" description="Disordered" evidence="7">
    <location>
        <begin position="92"/>
        <end position="114"/>
    </location>
</feature>
<dbReference type="Gene3D" id="3.60.40.10">
    <property type="entry name" value="PPM-type phosphatase domain"/>
    <property type="match status" value="1"/>
</dbReference>
<feature type="compositionally biased region" description="Basic and acidic residues" evidence="7">
    <location>
        <begin position="171"/>
        <end position="185"/>
    </location>
</feature>
<dbReference type="InterPro" id="IPR036457">
    <property type="entry name" value="PPM-type-like_dom_sf"/>
</dbReference>
<accession>A0AAD1XD33</accession>
<dbReference type="GO" id="GO:0016020">
    <property type="term" value="C:membrane"/>
    <property type="evidence" value="ECO:0007669"/>
    <property type="project" value="UniProtKB-SubCell"/>
</dbReference>
<keyword evidence="5" id="KW-0472">Membrane</keyword>
<proteinExistence type="inferred from homology"/>
<dbReference type="GO" id="GO:0004722">
    <property type="term" value="F:protein serine/threonine phosphatase activity"/>
    <property type="evidence" value="ECO:0007669"/>
    <property type="project" value="InterPro"/>
</dbReference>
<protein>
    <recommendedName>
        <fullName evidence="8">PPM-type phosphatase domain-containing protein</fullName>
    </recommendedName>
</protein>
<keyword evidence="4 6" id="KW-0904">Protein phosphatase</keyword>
<sequence>MRGMKVRNAGFVKYINPKHRRKYTLNLNPHLNRSSNKADNSGINQKGITRTRSEANRKNMSRVTKRKIDQLFLGNSHNGLNYSNYSHRKTHEKKQTWVNSGHNKPRTSHDKYHRRAETLSVDRNLKILAVNKPSSIERHHYMRLKKPNQTSSRINPYMEKEFRAKQAFPSGREKPYLTSKLDKRRSGSSNKYSRKKLLPKDNFPEAILKTYHKATNFENHVTKFSFATKAGKSLRNPKKKNQDQYIIEPIFKGMKDVHLFGVCDGHGINGKNVSEYIKETFPKILSDKLDKLFMEITPDQTVGSERFKAVLTETFHEVNTGLYNCTFDIKLSGSTCIMCLFLKDRVFTANVGDSRAVLVKRKQLISKTLSSTPNINRYDIKCVPLSEDHKPTLPDELERILTFGGRVDPVFDPSGRPKGPKRVWLKHLDAPGLAMSRSMGDAIGAQAGVISIPEIKEIKIKQDEDCFIISGSDGIWEFLPNEEAAEIIMPYYVQKSAQGAGEALVKEAYYRWRNASEGMVDDITTVIMFLK</sequence>
<feature type="domain" description="PPM-type phosphatase" evidence="8">
    <location>
        <begin position="223"/>
        <end position="530"/>
    </location>
</feature>
<evidence type="ECO:0000256" key="7">
    <source>
        <dbReference type="SAM" id="MobiDB-lite"/>
    </source>
</evidence>
<evidence type="ECO:0000313" key="9">
    <source>
        <dbReference type="EMBL" id="CAI2366131.1"/>
    </source>
</evidence>
<reference evidence="9" key="1">
    <citation type="submission" date="2023-07" db="EMBL/GenBank/DDBJ databases">
        <authorList>
            <consortium name="AG Swart"/>
            <person name="Singh M."/>
            <person name="Singh A."/>
            <person name="Seah K."/>
            <person name="Emmerich C."/>
        </authorList>
    </citation>
    <scope>NUCLEOTIDE SEQUENCE</scope>
    <source>
        <strain evidence="9">DP1</strain>
    </source>
</reference>
<evidence type="ECO:0000259" key="8">
    <source>
        <dbReference type="PROSITE" id="PS51746"/>
    </source>
</evidence>
<dbReference type="PANTHER" id="PTHR47992">
    <property type="entry name" value="PROTEIN PHOSPHATASE"/>
    <property type="match status" value="1"/>
</dbReference>
<evidence type="ECO:0000256" key="5">
    <source>
        <dbReference type="ARBA" id="ARBA00023136"/>
    </source>
</evidence>
<comment type="subcellular location">
    <subcellularLocation>
        <location evidence="1">Membrane</location>
        <topology evidence="1">Peripheral membrane protein</topology>
    </subcellularLocation>
</comment>
<evidence type="ECO:0000313" key="10">
    <source>
        <dbReference type="Proteomes" id="UP001295684"/>
    </source>
</evidence>
<dbReference type="SMART" id="SM00332">
    <property type="entry name" value="PP2Cc"/>
    <property type="match status" value="1"/>
</dbReference>
<organism evidence="9 10">
    <name type="scientific">Euplotes crassus</name>
    <dbReference type="NCBI Taxonomy" id="5936"/>
    <lineage>
        <taxon>Eukaryota</taxon>
        <taxon>Sar</taxon>
        <taxon>Alveolata</taxon>
        <taxon>Ciliophora</taxon>
        <taxon>Intramacronucleata</taxon>
        <taxon>Spirotrichea</taxon>
        <taxon>Hypotrichia</taxon>
        <taxon>Euplotida</taxon>
        <taxon>Euplotidae</taxon>
        <taxon>Moneuplotes</taxon>
    </lineage>
</organism>
<evidence type="ECO:0000256" key="3">
    <source>
        <dbReference type="ARBA" id="ARBA00022801"/>
    </source>
</evidence>
<dbReference type="GO" id="GO:0046872">
    <property type="term" value="F:metal ion binding"/>
    <property type="evidence" value="ECO:0007669"/>
    <property type="project" value="UniProtKB-KW"/>
</dbReference>
<comment type="similarity">
    <text evidence="6">Belongs to the PP2C family.</text>
</comment>
<dbReference type="EMBL" id="CAMPGE010007206">
    <property type="protein sequence ID" value="CAI2366131.1"/>
    <property type="molecule type" value="Genomic_DNA"/>
</dbReference>
<keyword evidence="2" id="KW-0479">Metal-binding</keyword>
<dbReference type="SUPFAM" id="SSF81606">
    <property type="entry name" value="PP2C-like"/>
    <property type="match status" value="1"/>
</dbReference>
<feature type="compositionally biased region" description="Basic residues" evidence="7">
    <location>
        <begin position="103"/>
        <end position="114"/>
    </location>
</feature>
<gene>
    <name evidence="9" type="ORF">ECRASSUSDP1_LOCUS7402</name>
</gene>
<keyword evidence="3 6" id="KW-0378">Hydrolase</keyword>
<dbReference type="PROSITE" id="PS01032">
    <property type="entry name" value="PPM_1"/>
    <property type="match status" value="1"/>
</dbReference>
<dbReference type="InterPro" id="IPR000222">
    <property type="entry name" value="PP2C_BS"/>
</dbReference>
<dbReference type="InterPro" id="IPR015655">
    <property type="entry name" value="PP2C"/>
</dbReference>